<evidence type="ECO:0000259" key="8">
    <source>
        <dbReference type="PROSITE" id="PS50909"/>
    </source>
</evidence>
<dbReference type="FunFam" id="1.25.40.90:FF:000028">
    <property type="entry name" value="TOM1-like protein 2"/>
    <property type="match status" value="1"/>
</dbReference>
<comment type="caution">
    <text evidence="9">The sequence shown here is derived from an EMBL/GenBank/DDBJ whole genome shotgun (WGS) entry which is preliminary data.</text>
</comment>
<feature type="domain" description="VHS" evidence="7">
    <location>
        <begin position="9"/>
        <end position="138"/>
    </location>
</feature>
<organism evidence="9 10">
    <name type="scientific">Abeliophyllum distichum</name>
    <dbReference type="NCBI Taxonomy" id="126358"/>
    <lineage>
        <taxon>Eukaryota</taxon>
        <taxon>Viridiplantae</taxon>
        <taxon>Streptophyta</taxon>
        <taxon>Embryophyta</taxon>
        <taxon>Tracheophyta</taxon>
        <taxon>Spermatophyta</taxon>
        <taxon>Magnoliopsida</taxon>
        <taxon>eudicotyledons</taxon>
        <taxon>Gunneridae</taxon>
        <taxon>Pentapetalae</taxon>
        <taxon>asterids</taxon>
        <taxon>lamiids</taxon>
        <taxon>Lamiales</taxon>
        <taxon>Oleaceae</taxon>
        <taxon>Forsythieae</taxon>
        <taxon>Abeliophyllum</taxon>
    </lineage>
</organism>
<dbReference type="InterPro" id="IPR038425">
    <property type="entry name" value="GAT_sf"/>
</dbReference>
<dbReference type="CDD" id="cd14231">
    <property type="entry name" value="GAT_GGA-like_plant"/>
    <property type="match status" value="1"/>
</dbReference>
<dbReference type="Gene3D" id="1.20.58.160">
    <property type="match status" value="1"/>
</dbReference>
<evidence type="ECO:0000256" key="6">
    <source>
        <dbReference type="SAM" id="MobiDB-lite"/>
    </source>
</evidence>
<dbReference type="InterPro" id="IPR002014">
    <property type="entry name" value="VHS_dom"/>
</dbReference>
<name>A0ABD1UKF6_9LAMI</name>
<feature type="compositionally biased region" description="Polar residues" evidence="6">
    <location>
        <begin position="154"/>
        <end position="165"/>
    </location>
</feature>
<feature type="region of interest" description="Disordered" evidence="6">
    <location>
        <begin position="320"/>
        <end position="340"/>
    </location>
</feature>
<dbReference type="CDD" id="cd03561">
    <property type="entry name" value="VHS"/>
    <property type="match status" value="1"/>
</dbReference>
<dbReference type="Gene3D" id="1.25.40.90">
    <property type="match status" value="1"/>
</dbReference>
<dbReference type="GO" id="GO:0005737">
    <property type="term" value="C:cytoplasm"/>
    <property type="evidence" value="ECO:0007669"/>
    <property type="project" value="UniProtKB-ARBA"/>
</dbReference>
<dbReference type="Pfam" id="PF00790">
    <property type="entry name" value="VHS"/>
    <property type="match status" value="1"/>
</dbReference>
<feature type="domain" description="GAT" evidence="8">
    <location>
        <begin position="180"/>
        <end position="268"/>
    </location>
</feature>
<feature type="region of interest" description="Disordered" evidence="6">
    <location>
        <begin position="614"/>
        <end position="634"/>
    </location>
</feature>
<dbReference type="InterPro" id="IPR004152">
    <property type="entry name" value="GAT_dom"/>
</dbReference>
<evidence type="ECO:0000259" key="7">
    <source>
        <dbReference type="PROSITE" id="PS50179"/>
    </source>
</evidence>
<dbReference type="PANTHER" id="PTHR45898">
    <property type="entry name" value="TOM1-LIKE PROTEIN"/>
    <property type="match status" value="1"/>
</dbReference>
<comment type="similarity">
    <text evidence="2">Belongs to the TOM1 family.</text>
</comment>
<dbReference type="InterPro" id="IPR008942">
    <property type="entry name" value="ENTH_VHS"/>
</dbReference>
<keyword evidence="5" id="KW-0472">Membrane</keyword>
<reference evidence="10" key="1">
    <citation type="submission" date="2024-07" db="EMBL/GenBank/DDBJ databases">
        <title>Two chromosome-level genome assemblies of Korean endemic species Abeliophyllum distichum and Forsythia ovata (Oleaceae).</title>
        <authorList>
            <person name="Jang H."/>
        </authorList>
    </citation>
    <scope>NUCLEOTIDE SEQUENCE [LARGE SCALE GENOMIC DNA]</scope>
</reference>
<feature type="compositionally biased region" description="Polar residues" evidence="6">
    <location>
        <begin position="407"/>
        <end position="424"/>
    </location>
</feature>
<dbReference type="Pfam" id="PF03127">
    <property type="entry name" value="GAT"/>
    <property type="match status" value="1"/>
</dbReference>
<dbReference type="SUPFAM" id="SSF89009">
    <property type="entry name" value="GAT-like domain"/>
    <property type="match status" value="1"/>
</dbReference>
<feature type="region of interest" description="Disordered" evidence="6">
    <location>
        <begin position="144"/>
        <end position="179"/>
    </location>
</feature>
<proteinExistence type="inferred from homology"/>
<dbReference type="Proteomes" id="UP001604336">
    <property type="component" value="Unassembled WGS sequence"/>
</dbReference>
<gene>
    <name evidence="9" type="ORF">Adt_10590</name>
</gene>
<evidence type="ECO:0000313" key="9">
    <source>
        <dbReference type="EMBL" id="KAL2525536.1"/>
    </source>
</evidence>
<comment type="subcellular location">
    <subcellularLocation>
        <location evidence="1">Membrane</location>
        <topology evidence="1">Peripheral membrane protein</topology>
    </subcellularLocation>
</comment>
<dbReference type="SUPFAM" id="SSF48464">
    <property type="entry name" value="ENTH/VHS domain"/>
    <property type="match status" value="1"/>
</dbReference>
<keyword evidence="3" id="KW-0813">Transport</keyword>
<dbReference type="PROSITE" id="PS50909">
    <property type="entry name" value="GAT"/>
    <property type="match status" value="1"/>
</dbReference>
<dbReference type="InterPro" id="IPR044836">
    <property type="entry name" value="TOL_plant"/>
</dbReference>
<feature type="region of interest" description="Disordered" evidence="6">
    <location>
        <begin position="407"/>
        <end position="474"/>
    </location>
</feature>
<dbReference type="GO" id="GO:0016020">
    <property type="term" value="C:membrane"/>
    <property type="evidence" value="ECO:0007669"/>
    <property type="project" value="UniProtKB-SubCell"/>
</dbReference>
<feature type="compositionally biased region" description="Polar residues" evidence="6">
    <location>
        <begin position="434"/>
        <end position="450"/>
    </location>
</feature>
<dbReference type="EMBL" id="JBFOLK010000003">
    <property type="protein sequence ID" value="KAL2525536.1"/>
    <property type="molecule type" value="Genomic_DNA"/>
</dbReference>
<protein>
    <submittedName>
        <fullName evidence="9">ENTH/VHS/GAT family protein</fullName>
    </submittedName>
</protein>
<evidence type="ECO:0000256" key="1">
    <source>
        <dbReference type="ARBA" id="ARBA00004170"/>
    </source>
</evidence>
<keyword evidence="4" id="KW-0653">Protein transport</keyword>
<dbReference type="SMART" id="SM00288">
    <property type="entry name" value="VHS"/>
    <property type="match status" value="1"/>
</dbReference>
<evidence type="ECO:0000256" key="5">
    <source>
        <dbReference type="ARBA" id="ARBA00023136"/>
    </source>
</evidence>
<evidence type="ECO:0000313" key="10">
    <source>
        <dbReference type="Proteomes" id="UP001604336"/>
    </source>
</evidence>
<sequence length="662" mass="71961">MVNSMVERATSNMLIGPDWAMNIEICDICNHDPVQAKDVVKGIKKRLGSKNPKVQLLALTLLETIVKNCIDIVHMLVAEKGMLPEMVKIVKKKPEFQVKEKILILIDTWQEALGGAGARYPQFFSAYQDLLRIGAVFPQRTERSAPIITPPQTHPLTSYPQNLRNPESRPDAAESSAEAEFPTLSLKEIQFARGIMNVLAEMLNALDPGNKEGHRQDVIVDLVEQCRTYKQRVVHLVNSTSDESLLNQGLALNDDLQRVLAKHESIAFGTTVPSAKPKLDPIRALVDVDAPLIDTGDGKQSDKGSTSSAGLATQLLLPALPATKGPSTPQSKADPTIDLLSGDSFNSPTVANSLAVVPVGEPQPASPIFQQNALVPVDMFSQSNHNQSTNSIGQSYPSVSLFQKQENFQSPQSSLFPNGGSVPSTMLRYEQSHDSQGSPAWNGHITQQQQPPSPVYGAQISGALPPPPWEAQQVDNSQFANGHSLDRKQVSQAVITDSQPLPSGTYFQGSQPVVNGPAVGMYIQPFNRNHLTAINYQAIQNNQLVGLHSQPTLGLQSTGMFPQPMQSGQMAYMYPQQVYGNQMASYSYGYGQQPSSQFLEQSISGLSVKDDGVIRNSSNQVSTPTYAPSGKLSRPEDKLFSDLVDISKFKPIKTATGRVGSM</sequence>
<feature type="compositionally biased region" description="Polar residues" evidence="6">
    <location>
        <begin position="615"/>
        <end position="626"/>
    </location>
</feature>
<keyword evidence="10" id="KW-1185">Reference proteome</keyword>
<evidence type="ECO:0000256" key="3">
    <source>
        <dbReference type="ARBA" id="ARBA00022448"/>
    </source>
</evidence>
<accession>A0ABD1UKF6</accession>
<dbReference type="PROSITE" id="PS50179">
    <property type="entry name" value="VHS"/>
    <property type="match status" value="1"/>
</dbReference>
<evidence type="ECO:0000256" key="2">
    <source>
        <dbReference type="ARBA" id="ARBA00007708"/>
    </source>
</evidence>
<dbReference type="AlphaFoldDB" id="A0ABD1UKF6"/>
<dbReference type="PANTHER" id="PTHR45898:SF4">
    <property type="entry name" value="TARGET OF MYB PROTEIN 1"/>
    <property type="match status" value="1"/>
</dbReference>
<dbReference type="GO" id="GO:0015031">
    <property type="term" value="P:protein transport"/>
    <property type="evidence" value="ECO:0007669"/>
    <property type="project" value="UniProtKB-KW"/>
</dbReference>
<evidence type="ECO:0000256" key="4">
    <source>
        <dbReference type="ARBA" id="ARBA00022927"/>
    </source>
</evidence>